<protein>
    <recommendedName>
        <fullName evidence="5">Nudix hydrolase domain-containing protein</fullName>
    </recommendedName>
</protein>
<comment type="cofactor">
    <cofactor evidence="1">
        <name>Mg(2+)</name>
        <dbReference type="ChEBI" id="CHEBI:18420"/>
    </cofactor>
</comment>
<evidence type="ECO:0000313" key="7">
    <source>
        <dbReference type="Proteomes" id="UP001153076"/>
    </source>
</evidence>
<evidence type="ECO:0000256" key="4">
    <source>
        <dbReference type="ARBA" id="ARBA00022842"/>
    </source>
</evidence>
<dbReference type="PROSITE" id="PS51462">
    <property type="entry name" value="NUDIX"/>
    <property type="match status" value="1"/>
</dbReference>
<dbReference type="Gene3D" id="3.90.79.10">
    <property type="entry name" value="Nucleoside Triphosphate Pyrophosphohydrolase"/>
    <property type="match status" value="1"/>
</dbReference>
<sequence>MLKRLHCLSTLAAMENTPLPYSYKLMLSCPSGLPPSQVFVDFNRNYDRIPHPDVNLENSIDEIWDQKAQQNPSLYNGKKFRYGGHALLAGPDDQALNCRVFLHLGVTDYKTFMGTNLNALWEKFLVPSEDETVRCKHTANPLGNGAVVETSDGRILLLKRSNNVGEFPGHFVFPGGHPEPEEVGIVSLDSSDPELLNRRVAQEMFDSIIREVVEETGVPAESLVSESRLNRNLISMQKSPVFIGISRRELNVRPTAFFFMKCTFQSNEIQKLYASAQDGFESTQLYAVSKDELENLTSKMPGCHHGGFVLYKLMIEAQKNN</sequence>
<dbReference type="Proteomes" id="UP001153076">
    <property type="component" value="Unassembled WGS sequence"/>
</dbReference>
<dbReference type="PANTHER" id="PTHR31835">
    <property type="entry name" value="URIDINE DIPHOSPHATE GLUCOSE PYROPHOSPHATASE"/>
    <property type="match status" value="1"/>
</dbReference>
<dbReference type="SUPFAM" id="SSF55811">
    <property type="entry name" value="Nudix"/>
    <property type="match status" value="1"/>
</dbReference>
<dbReference type="GO" id="GO:0052751">
    <property type="term" value="F:GDP-mannose hydrolase activity"/>
    <property type="evidence" value="ECO:0007669"/>
    <property type="project" value="TreeGrafter"/>
</dbReference>
<organism evidence="6 7">
    <name type="scientific">Carnegiea gigantea</name>
    <dbReference type="NCBI Taxonomy" id="171969"/>
    <lineage>
        <taxon>Eukaryota</taxon>
        <taxon>Viridiplantae</taxon>
        <taxon>Streptophyta</taxon>
        <taxon>Embryophyta</taxon>
        <taxon>Tracheophyta</taxon>
        <taxon>Spermatophyta</taxon>
        <taxon>Magnoliopsida</taxon>
        <taxon>eudicotyledons</taxon>
        <taxon>Gunneridae</taxon>
        <taxon>Pentapetalae</taxon>
        <taxon>Caryophyllales</taxon>
        <taxon>Cactineae</taxon>
        <taxon>Cactaceae</taxon>
        <taxon>Cactoideae</taxon>
        <taxon>Echinocereeae</taxon>
        <taxon>Carnegiea</taxon>
    </lineage>
</organism>
<dbReference type="AlphaFoldDB" id="A0A9Q1GPU3"/>
<dbReference type="EMBL" id="JAKOGI010001820">
    <property type="protein sequence ID" value="KAJ8423943.1"/>
    <property type="molecule type" value="Genomic_DNA"/>
</dbReference>
<dbReference type="CDD" id="cd02883">
    <property type="entry name" value="NUDIX_Hydrolase"/>
    <property type="match status" value="1"/>
</dbReference>
<dbReference type="InterPro" id="IPR055295">
    <property type="entry name" value="NUDT22/NUDT9-like"/>
</dbReference>
<accession>A0A9Q1GPU3</accession>
<comment type="caution">
    <text evidence="6">The sequence shown here is derived from an EMBL/GenBank/DDBJ whole genome shotgun (WGS) entry which is preliminary data.</text>
</comment>
<proteinExistence type="predicted"/>
<keyword evidence="4" id="KW-0460">Magnesium</keyword>
<dbReference type="GO" id="GO:0046872">
    <property type="term" value="F:metal ion binding"/>
    <property type="evidence" value="ECO:0007669"/>
    <property type="project" value="UniProtKB-KW"/>
</dbReference>
<name>A0A9Q1GPU3_9CARY</name>
<evidence type="ECO:0000256" key="3">
    <source>
        <dbReference type="ARBA" id="ARBA00022801"/>
    </source>
</evidence>
<dbReference type="InterPro" id="IPR015797">
    <property type="entry name" value="NUDIX_hydrolase-like_dom_sf"/>
</dbReference>
<evidence type="ECO:0000313" key="6">
    <source>
        <dbReference type="EMBL" id="KAJ8423943.1"/>
    </source>
</evidence>
<gene>
    <name evidence="6" type="ORF">Cgig2_027786</name>
</gene>
<evidence type="ECO:0000256" key="2">
    <source>
        <dbReference type="ARBA" id="ARBA00022723"/>
    </source>
</evidence>
<dbReference type="PANTHER" id="PTHR31835:SF1">
    <property type="entry name" value="URIDINE DIPHOSPHATE GLUCOSE PYROPHOSPHATASE NUDT22"/>
    <property type="match status" value="1"/>
</dbReference>
<keyword evidence="2" id="KW-0479">Metal-binding</keyword>
<keyword evidence="3" id="KW-0378">Hydrolase</keyword>
<dbReference type="Pfam" id="PF00293">
    <property type="entry name" value="NUDIX"/>
    <property type="match status" value="1"/>
</dbReference>
<keyword evidence="7" id="KW-1185">Reference proteome</keyword>
<reference evidence="6" key="1">
    <citation type="submission" date="2022-04" db="EMBL/GenBank/DDBJ databases">
        <title>Carnegiea gigantea Genome sequencing and assembly v2.</title>
        <authorList>
            <person name="Copetti D."/>
            <person name="Sanderson M.J."/>
            <person name="Burquez A."/>
            <person name="Wojciechowski M.F."/>
        </authorList>
    </citation>
    <scope>NUCLEOTIDE SEQUENCE</scope>
    <source>
        <strain evidence="6">SGP5-SGP5p</strain>
        <tissue evidence="6">Aerial part</tissue>
    </source>
</reference>
<dbReference type="InterPro" id="IPR000086">
    <property type="entry name" value="NUDIX_hydrolase_dom"/>
</dbReference>
<evidence type="ECO:0000256" key="1">
    <source>
        <dbReference type="ARBA" id="ARBA00001946"/>
    </source>
</evidence>
<evidence type="ECO:0000259" key="5">
    <source>
        <dbReference type="PROSITE" id="PS51462"/>
    </source>
</evidence>
<feature type="domain" description="Nudix hydrolase" evidence="5">
    <location>
        <begin position="139"/>
        <end position="316"/>
    </location>
</feature>
<dbReference type="OrthoDB" id="242473at2759"/>